<name>A0ABT1WF27_9BURK</name>
<protein>
    <submittedName>
        <fullName evidence="2">Carboxymuconolactone decarboxylase family protein</fullName>
    </submittedName>
</protein>
<dbReference type="RefSeq" id="WP_256763870.1">
    <property type="nucleotide sequence ID" value="NZ_JANIGO010000002.1"/>
</dbReference>
<dbReference type="InterPro" id="IPR003779">
    <property type="entry name" value="CMD-like"/>
</dbReference>
<dbReference type="EMBL" id="JANIGO010000002">
    <property type="protein sequence ID" value="MCQ8896116.1"/>
    <property type="molecule type" value="Genomic_DNA"/>
</dbReference>
<gene>
    <name evidence="2" type="ORF">NQT62_06655</name>
</gene>
<accession>A0ABT1WF27</accession>
<dbReference type="Pfam" id="PF02627">
    <property type="entry name" value="CMD"/>
    <property type="match status" value="1"/>
</dbReference>
<dbReference type="Gene3D" id="1.20.1290.10">
    <property type="entry name" value="AhpD-like"/>
    <property type="match status" value="1"/>
</dbReference>
<dbReference type="PANTHER" id="PTHR33570">
    <property type="entry name" value="4-CARBOXYMUCONOLACTONE DECARBOXYLASE FAMILY PROTEIN"/>
    <property type="match status" value="1"/>
</dbReference>
<dbReference type="Proteomes" id="UP001204142">
    <property type="component" value="Unassembled WGS sequence"/>
</dbReference>
<evidence type="ECO:0000313" key="2">
    <source>
        <dbReference type="EMBL" id="MCQ8896116.1"/>
    </source>
</evidence>
<comment type="caution">
    <text evidence="2">The sequence shown here is derived from an EMBL/GenBank/DDBJ whole genome shotgun (WGS) entry which is preliminary data.</text>
</comment>
<dbReference type="SUPFAM" id="SSF69118">
    <property type="entry name" value="AhpD-like"/>
    <property type="match status" value="1"/>
</dbReference>
<feature type="domain" description="Carboxymuconolactone decarboxylase-like" evidence="1">
    <location>
        <begin position="39"/>
        <end position="120"/>
    </location>
</feature>
<organism evidence="2 3">
    <name type="scientific">Limnobacter humi</name>
    <dbReference type="NCBI Taxonomy" id="1778671"/>
    <lineage>
        <taxon>Bacteria</taxon>
        <taxon>Pseudomonadati</taxon>
        <taxon>Pseudomonadota</taxon>
        <taxon>Betaproteobacteria</taxon>
        <taxon>Burkholderiales</taxon>
        <taxon>Burkholderiaceae</taxon>
        <taxon>Limnobacter</taxon>
    </lineage>
</organism>
<evidence type="ECO:0000313" key="3">
    <source>
        <dbReference type="Proteomes" id="UP001204142"/>
    </source>
</evidence>
<keyword evidence="3" id="KW-1185">Reference proteome</keyword>
<reference evidence="2 3" key="1">
    <citation type="submission" date="2022-07" db="EMBL/GenBank/DDBJ databases">
        <authorList>
            <person name="Xamxidin M."/>
            <person name="Wu M."/>
        </authorList>
    </citation>
    <scope>NUCLEOTIDE SEQUENCE [LARGE SCALE GENOMIC DNA]</scope>
    <source>
        <strain evidence="2 3">NBRC 111650</strain>
    </source>
</reference>
<dbReference type="PANTHER" id="PTHR33570:SF2">
    <property type="entry name" value="CARBOXYMUCONOLACTONE DECARBOXYLASE-LIKE DOMAIN-CONTAINING PROTEIN"/>
    <property type="match status" value="1"/>
</dbReference>
<dbReference type="InterPro" id="IPR052512">
    <property type="entry name" value="4CMD/NDH-1_regulator"/>
</dbReference>
<sequence length="135" mass="14715">MAADKPVNYEAGKAMRTRTLGQAYVSNAVSNPNDFAAPLQDLVTAHAWGTVWTRDGLEPKLRSIATVSMLMALNRPNELKLHMRGALNNGVTPEQLRELIIHASVYCGFPAAMDSMRQAKAVLEELAAENAEPPK</sequence>
<evidence type="ECO:0000259" key="1">
    <source>
        <dbReference type="Pfam" id="PF02627"/>
    </source>
</evidence>
<proteinExistence type="predicted"/>
<dbReference type="InterPro" id="IPR029032">
    <property type="entry name" value="AhpD-like"/>
</dbReference>